<feature type="compositionally biased region" description="Low complexity" evidence="1">
    <location>
        <begin position="29"/>
        <end position="41"/>
    </location>
</feature>
<organism evidence="3 4">
    <name type="scientific">Streptomyces plumbiresistens</name>
    <dbReference type="NCBI Taxonomy" id="511811"/>
    <lineage>
        <taxon>Bacteria</taxon>
        <taxon>Bacillati</taxon>
        <taxon>Actinomycetota</taxon>
        <taxon>Actinomycetes</taxon>
        <taxon>Kitasatosporales</taxon>
        <taxon>Streptomycetaceae</taxon>
        <taxon>Streptomyces</taxon>
    </lineage>
</organism>
<name>A0ABP7RAJ8_9ACTN</name>
<dbReference type="RefSeq" id="WP_345564254.1">
    <property type="nucleotide sequence ID" value="NZ_BAAAZX010000008.1"/>
</dbReference>
<evidence type="ECO:0000313" key="3">
    <source>
        <dbReference type="EMBL" id="GAA3994895.1"/>
    </source>
</evidence>
<keyword evidence="2" id="KW-0732">Signal</keyword>
<feature type="region of interest" description="Disordered" evidence="1">
    <location>
        <begin position="29"/>
        <end position="66"/>
    </location>
</feature>
<comment type="caution">
    <text evidence="3">The sequence shown here is derived from an EMBL/GenBank/DDBJ whole genome shotgun (WGS) entry which is preliminary data.</text>
</comment>
<accession>A0ABP7RAJ8</accession>
<feature type="signal peptide" evidence="2">
    <location>
        <begin position="1"/>
        <end position="33"/>
    </location>
</feature>
<feature type="region of interest" description="Disordered" evidence="1">
    <location>
        <begin position="133"/>
        <end position="173"/>
    </location>
</feature>
<reference evidence="4" key="1">
    <citation type="journal article" date="2019" name="Int. J. Syst. Evol. Microbiol.">
        <title>The Global Catalogue of Microorganisms (GCM) 10K type strain sequencing project: providing services to taxonomists for standard genome sequencing and annotation.</title>
        <authorList>
            <consortium name="The Broad Institute Genomics Platform"/>
            <consortium name="The Broad Institute Genome Sequencing Center for Infectious Disease"/>
            <person name="Wu L."/>
            <person name="Ma J."/>
        </authorList>
    </citation>
    <scope>NUCLEOTIDE SEQUENCE [LARGE SCALE GENOMIC DNA]</scope>
    <source>
        <strain evidence="4">JCM 16924</strain>
    </source>
</reference>
<sequence>MPAPATRPRRLALALVAITAVTLGTISASTAAASDTSAATDDPPRSRPGHAVGYEPTENAPDDVNEANDDFAACMRGEGQTFYPDFHAEKGDDGSLRLRVTLKGDRADMTDVAGKEYREAIKKCAPVLEDAGITFPSAPDLPKHPGRPGKGELPELRKHFKSGDELPSLTRSA</sequence>
<evidence type="ECO:0000313" key="4">
    <source>
        <dbReference type="Proteomes" id="UP001500456"/>
    </source>
</evidence>
<feature type="compositionally biased region" description="Basic and acidic residues" evidence="1">
    <location>
        <begin position="149"/>
        <end position="164"/>
    </location>
</feature>
<feature type="chain" id="PRO_5046375405" description="Secreted protein" evidence="2">
    <location>
        <begin position="34"/>
        <end position="173"/>
    </location>
</feature>
<evidence type="ECO:0000256" key="2">
    <source>
        <dbReference type="SAM" id="SignalP"/>
    </source>
</evidence>
<evidence type="ECO:0000256" key="1">
    <source>
        <dbReference type="SAM" id="MobiDB-lite"/>
    </source>
</evidence>
<proteinExistence type="predicted"/>
<dbReference type="Proteomes" id="UP001500456">
    <property type="component" value="Unassembled WGS sequence"/>
</dbReference>
<keyword evidence="4" id="KW-1185">Reference proteome</keyword>
<evidence type="ECO:0008006" key="5">
    <source>
        <dbReference type="Google" id="ProtNLM"/>
    </source>
</evidence>
<gene>
    <name evidence="3" type="ORF">GCM10022232_33910</name>
</gene>
<protein>
    <recommendedName>
        <fullName evidence="5">Secreted protein</fullName>
    </recommendedName>
</protein>
<dbReference type="EMBL" id="BAAAZX010000008">
    <property type="protein sequence ID" value="GAA3994895.1"/>
    <property type="molecule type" value="Genomic_DNA"/>
</dbReference>